<evidence type="ECO:0000313" key="1">
    <source>
        <dbReference type="EMBL" id="OZI33058.1"/>
    </source>
</evidence>
<dbReference type="RefSeq" id="WP_094828053.1">
    <property type="nucleotide sequence ID" value="NZ_NEVL01000004.1"/>
</dbReference>
<evidence type="ECO:0000313" key="2">
    <source>
        <dbReference type="Proteomes" id="UP000217005"/>
    </source>
</evidence>
<name>A0A261S6S0_9BORD</name>
<organism evidence="1 2">
    <name type="scientific">Bordetella genomosp. 1</name>
    <dbReference type="NCBI Taxonomy" id="1395607"/>
    <lineage>
        <taxon>Bacteria</taxon>
        <taxon>Pseudomonadati</taxon>
        <taxon>Pseudomonadota</taxon>
        <taxon>Betaproteobacteria</taxon>
        <taxon>Burkholderiales</taxon>
        <taxon>Alcaligenaceae</taxon>
        <taxon>Bordetella</taxon>
    </lineage>
</organism>
<protein>
    <submittedName>
        <fullName evidence="1">Uncharacterized protein</fullName>
    </submittedName>
</protein>
<proteinExistence type="predicted"/>
<gene>
    <name evidence="1" type="ORF">CEG14_19565</name>
</gene>
<comment type="caution">
    <text evidence="1">The sequence shown here is derived from an EMBL/GenBank/DDBJ whole genome shotgun (WGS) entry which is preliminary data.</text>
</comment>
<accession>A0A261S6S0</accession>
<dbReference type="Proteomes" id="UP000217005">
    <property type="component" value="Unassembled WGS sequence"/>
</dbReference>
<dbReference type="AlphaFoldDB" id="A0A261S6S0"/>
<reference evidence="1 2" key="1">
    <citation type="submission" date="2017-05" db="EMBL/GenBank/DDBJ databases">
        <title>Complete and WGS of Bordetella genogroups.</title>
        <authorList>
            <person name="Spilker T."/>
            <person name="LiPuma J."/>
        </authorList>
    </citation>
    <scope>NUCLEOTIDE SEQUENCE [LARGE SCALE GENOMIC DNA]</scope>
    <source>
        <strain evidence="1 2">AU17610</strain>
    </source>
</reference>
<dbReference type="EMBL" id="NEVL01000004">
    <property type="protein sequence ID" value="OZI33058.1"/>
    <property type="molecule type" value="Genomic_DNA"/>
</dbReference>
<sequence length="67" mass="7622">MWKHVGTSLVSTLEVLQPNVMSFFWRLVTLDEAAGLLHCVTETAERFSTYDEAWDAGMRALDDLQFA</sequence>